<reference evidence="2 3" key="1">
    <citation type="submission" date="2021-06" db="EMBL/GenBank/DDBJ databases">
        <authorList>
            <person name="Palmer J.M."/>
        </authorList>
    </citation>
    <scope>NUCLEOTIDE SEQUENCE [LARGE SCALE GENOMIC DNA]</scope>
    <source>
        <strain evidence="3">if_2019</strain>
        <tissue evidence="2">Muscle</tissue>
    </source>
</reference>
<gene>
    <name evidence="2" type="ORF">ILYODFUR_032111</name>
</gene>
<dbReference type="EMBL" id="JAHRIQ010028304">
    <property type="protein sequence ID" value="MEQ2230700.1"/>
    <property type="molecule type" value="Genomic_DNA"/>
</dbReference>
<proteinExistence type="predicted"/>
<evidence type="ECO:0000313" key="2">
    <source>
        <dbReference type="EMBL" id="MEQ2230700.1"/>
    </source>
</evidence>
<evidence type="ECO:0000256" key="1">
    <source>
        <dbReference type="SAM" id="MobiDB-lite"/>
    </source>
</evidence>
<keyword evidence="3" id="KW-1185">Reference proteome</keyword>
<name>A0ABV0TCS7_9TELE</name>
<comment type="caution">
    <text evidence="2">The sequence shown here is derived from an EMBL/GenBank/DDBJ whole genome shotgun (WGS) entry which is preliminary data.</text>
</comment>
<evidence type="ECO:0000313" key="3">
    <source>
        <dbReference type="Proteomes" id="UP001482620"/>
    </source>
</evidence>
<dbReference type="Proteomes" id="UP001482620">
    <property type="component" value="Unassembled WGS sequence"/>
</dbReference>
<accession>A0ABV0TCS7</accession>
<feature type="region of interest" description="Disordered" evidence="1">
    <location>
        <begin position="120"/>
        <end position="161"/>
    </location>
</feature>
<protein>
    <submittedName>
        <fullName evidence="2">Uncharacterized protein</fullName>
    </submittedName>
</protein>
<organism evidence="2 3">
    <name type="scientific">Ilyodon furcidens</name>
    <name type="common">goldbreast splitfin</name>
    <dbReference type="NCBI Taxonomy" id="33524"/>
    <lineage>
        <taxon>Eukaryota</taxon>
        <taxon>Metazoa</taxon>
        <taxon>Chordata</taxon>
        <taxon>Craniata</taxon>
        <taxon>Vertebrata</taxon>
        <taxon>Euteleostomi</taxon>
        <taxon>Actinopterygii</taxon>
        <taxon>Neopterygii</taxon>
        <taxon>Teleostei</taxon>
        <taxon>Neoteleostei</taxon>
        <taxon>Acanthomorphata</taxon>
        <taxon>Ovalentaria</taxon>
        <taxon>Atherinomorphae</taxon>
        <taxon>Cyprinodontiformes</taxon>
        <taxon>Goodeidae</taxon>
        <taxon>Ilyodon</taxon>
    </lineage>
</organism>
<sequence length="161" mass="18100">MAYAESRQTKRQGRMSPENVWDHNLIAPFSLLLLLFQHQWRRQDSQTVSLQAPPSAAVSSGLTQQSPLANCLVHLLAGSFSNNVQFLSWTNGQTGSREWQGELKDFYANKMITKSYSMAQGDQDMEHGRSNRHGTQGSNRHGKRMQSKAIDMQMEGSSGEQ</sequence>